<keyword evidence="2" id="KW-1185">Reference proteome</keyword>
<dbReference type="STRING" id="177437.HRM2_26110"/>
<dbReference type="EMBL" id="CP001087">
    <property type="protein sequence ID" value="ACN15705.1"/>
    <property type="molecule type" value="Genomic_DNA"/>
</dbReference>
<dbReference type="AlphaFoldDB" id="C0QH56"/>
<dbReference type="KEGG" id="dat:HRM2_26110"/>
<reference evidence="1 2" key="1">
    <citation type="journal article" date="2009" name="Environ. Microbiol.">
        <title>Genome sequence of Desulfobacterium autotrophicum HRM2, a marine sulfate reducer oxidizing organic carbon completely to carbon dioxide.</title>
        <authorList>
            <person name="Strittmatter A.W."/>
            <person name="Liesegang H."/>
            <person name="Rabus R."/>
            <person name="Decker I."/>
            <person name="Amann J."/>
            <person name="Andres S."/>
            <person name="Henne A."/>
            <person name="Fricke W.F."/>
            <person name="Martinez-Arias R."/>
            <person name="Bartels D."/>
            <person name="Goesmann A."/>
            <person name="Krause L."/>
            <person name="Puehler A."/>
            <person name="Klenk H.P."/>
            <person name="Richter M."/>
            <person name="Schuler M."/>
            <person name="Gloeckner F.O."/>
            <person name="Meyerdierks A."/>
            <person name="Gottschalk G."/>
            <person name="Amann R."/>
        </authorList>
    </citation>
    <scope>NUCLEOTIDE SEQUENCE [LARGE SCALE GENOMIC DNA]</scope>
    <source>
        <strain evidence="2">ATCC 43914 / DSM 3382 / HRM2</strain>
    </source>
</reference>
<dbReference type="Gene3D" id="2.160.10.10">
    <property type="entry name" value="Hexapeptide repeat proteins"/>
    <property type="match status" value="1"/>
</dbReference>
<protein>
    <submittedName>
        <fullName evidence="1">Uncharacterized protein</fullName>
    </submittedName>
</protein>
<accession>C0QH56</accession>
<evidence type="ECO:0000313" key="1">
    <source>
        <dbReference type="EMBL" id="ACN15705.1"/>
    </source>
</evidence>
<dbReference type="RefSeq" id="WP_015904469.1">
    <property type="nucleotide sequence ID" value="NC_012108.1"/>
</dbReference>
<evidence type="ECO:0000313" key="2">
    <source>
        <dbReference type="Proteomes" id="UP000000442"/>
    </source>
</evidence>
<dbReference type="HOGENOM" id="CLU_2719685_0_0_7"/>
<sequence>MGTIVINRAVVGTGFVIAASAVVFEQTIIPPYSLVTGSPGKVKKRYENRDEIEQFLKKMSDHYVKSAQNFSTGDLFYQIESVPQ</sequence>
<dbReference type="SUPFAM" id="SSF51161">
    <property type="entry name" value="Trimeric LpxA-like enzymes"/>
    <property type="match status" value="1"/>
</dbReference>
<dbReference type="InterPro" id="IPR011004">
    <property type="entry name" value="Trimer_LpxA-like_sf"/>
</dbReference>
<dbReference type="eggNOG" id="COG0663">
    <property type="taxonomic scope" value="Bacteria"/>
</dbReference>
<dbReference type="Proteomes" id="UP000000442">
    <property type="component" value="Chromosome"/>
</dbReference>
<name>C0QH56_DESAH</name>
<gene>
    <name evidence="1" type="ordered locus">HRM2_26110</name>
</gene>
<organism evidence="1 2">
    <name type="scientific">Desulforapulum autotrophicum (strain ATCC 43914 / DSM 3382 / VKM B-1955 / HRM2)</name>
    <name type="common">Desulfobacterium autotrophicum</name>
    <dbReference type="NCBI Taxonomy" id="177437"/>
    <lineage>
        <taxon>Bacteria</taxon>
        <taxon>Pseudomonadati</taxon>
        <taxon>Thermodesulfobacteriota</taxon>
        <taxon>Desulfobacteria</taxon>
        <taxon>Desulfobacterales</taxon>
        <taxon>Desulfobacteraceae</taxon>
        <taxon>Desulforapulum</taxon>
    </lineage>
</organism>
<proteinExistence type="predicted"/>